<reference evidence="1" key="1">
    <citation type="submission" date="2021-05" db="EMBL/GenBank/DDBJ databases">
        <title>Comparative genomics of three Colletotrichum scovillei strains and genetic complementation revealed genes involved fungal growth and virulence on chili pepper.</title>
        <authorList>
            <person name="Hsieh D.-K."/>
            <person name="Chuang S.-C."/>
            <person name="Chen C.-Y."/>
            <person name="Chao Y.-T."/>
            <person name="Lu M.-Y.J."/>
            <person name="Lee M.-H."/>
            <person name="Shih M.-C."/>
        </authorList>
    </citation>
    <scope>NUCLEOTIDE SEQUENCE</scope>
    <source>
        <strain evidence="1">Coll-153</strain>
    </source>
</reference>
<sequence length="107" mass="11813">MASTLAWELGLCVRNELLQSTPSRIKGVRAFPGLHLSTQALAMTLQGNVHPLEKFPPCTIMGRDLLRRRQTRHRLGRQLRLVGGRGSIGSFGGAVHDDSLECFTLSF</sequence>
<evidence type="ECO:0000313" key="2">
    <source>
        <dbReference type="Proteomes" id="UP000699042"/>
    </source>
</evidence>
<dbReference type="EMBL" id="JAESDN010000002">
    <property type="protein sequence ID" value="KAG7055744.1"/>
    <property type="molecule type" value="Genomic_DNA"/>
</dbReference>
<keyword evidence="2" id="KW-1185">Reference proteome</keyword>
<organism evidence="1 2">
    <name type="scientific">Colletotrichum scovillei</name>
    <dbReference type="NCBI Taxonomy" id="1209932"/>
    <lineage>
        <taxon>Eukaryota</taxon>
        <taxon>Fungi</taxon>
        <taxon>Dikarya</taxon>
        <taxon>Ascomycota</taxon>
        <taxon>Pezizomycotina</taxon>
        <taxon>Sordariomycetes</taxon>
        <taxon>Hypocreomycetidae</taxon>
        <taxon>Glomerellales</taxon>
        <taxon>Glomerellaceae</taxon>
        <taxon>Colletotrichum</taxon>
        <taxon>Colletotrichum acutatum species complex</taxon>
    </lineage>
</organism>
<dbReference type="Proteomes" id="UP000699042">
    <property type="component" value="Unassembled WGS sequence"/>
</dbReference>
<evidence type="ECO:0000313" key="1">
    <source>
        <dbReference type="EMBL" id="KAG7055744.1"/>
    </source>
</evidence>
<dbReference type="AlphaFoldDB" id="A0A9P7RHP0"/>
<gene>
    <name evidence="1" type="ORF">JMJ77_008196</name>
</gene>
<comment type="caution">
    <text evidence="1">The sequence shown here is derived from an EMBL/GenBank/DDBJ whole genome shotgun (WGS) entry which is preliminary data.</text>
</comment>
<name>A0A9P7RHP0_9PEZI</name>
<accession>A0A9P7RHP0</accession>
<proteinExistence type="predicted"/>
<protein>
    <submittedName>
        <fullName evidence="1">Uncharacterized protein</fullName>
    </submittedName>
</protein>